<accession>A0ABU9SRT7</accession>
<organism evidence="2 3">
    <name type="scientific">Paraglaciecola mesophila</name>
    <dbReference type="NCBI Taxonomy" id="197222"/>
    <lineage>
        <taxon>Bacteria</taxon>
        <taxon>Pseudomonadati</taxon>
        <taxon>Pseudomonadota</taxon>
        <taxon>Gammaproteobacteria</taxon>
        <taxon>Alteromonadales</taxon>
        <taxon>Alteromonadaceae</taxon>
        <taxon>Paraglaciecola</taxon>
    </lineage>
</organism>
<comment type="caution">
    <text evidence="2">The sequence shown here is derived from an EMBL/GenBank/DDBJ whole genome shotgun (WGS) entry which is preliminary data.</text>
</comment>
<keyword evidence="1" id="KW-0732">Signal</keyword>
<protein>
    <submittedName>
        <fullName evidence="2">Uncharacterized protein</fullName>
    </submittedName>
</protein>
<name>A0ABU9SRT7_9ALTE</name>
<evidence type="ECO:0000313" key="3">
    <source>
        <dbReference type="Proteomes" id="UP001461163"/>
    </source>
</evidence>
<dbReference type="EMBL" id="JBBMQS010000002">
    <property type="protein sequence ID" value="MEM5496598.1"/>
    <property type="molecule type" value="Genomic_DNA"/>
</dbReference>
<evidence type="ECO:0000256" key="1">
    <source>
        <dbReference type="SAM" id="SignalP"/>
    </source>
</evidence>
<dbReference type="Proteomes" id="UP001461163">
    <property type="component" value="Unassembled WGS sequence"/>
</dbReference>
<keyword evidence="3" id="KW-1185">Reference proteome</keyword>
<reference evidence="2 3" key="1">
    <citation type="submission" date="2024-03" db="EMBL/GenBank/DDBJ databases">
        <title>Community enrichment and isolation of bacterial strains for fucoidan degradation.</title>
        <authorList>
            <person name="Sichert A."/>
        </authorList>
    </citation>
    <scope>NUCLEOTIDE SEQUENCE [LARGE SCALE GENOMIC DNA]</scope>
    <source>
        <strain evidence="2 3">AS12</strain>
    </source>
</reference>
<evidence type="ECO:0000313" key="2">
    <source>
        <dbReference type="EMBL" id="MEM5496598.1"/>
    </source>
</evidence>
<proteinExistence type="predicted"/>
<feature type="signal peptide" evidence="1">
    <location>
        <begin position="1"/>
        <end position="18"/>
    </location>
</feature>
<sequence>MKTVNLILFILLAFNLSAEERFLGYDDVPQEILTRIKEGSTHTVTQMKSQGITQFGYNEDSVKFLSNVITDERLQLSEQAKSILPEVWGAYLGEVLIRKLGGKWVKLGDRYGVLIGKSHISFPLNKVHKHIVNGEIDSIYGFYITTVKTANDLASAETGE</sequence>
<feature type="chain" id="PRO_5045452970" evidence="1">
    <location>
        <begin position="19"/>
        <end position="160"/>
    </location>
</feature>
<gene>
    <name evidence="2" type="ORF">WNY77_04210</name>
</gene>
<dbReference type="RefSeq" id="WP_342880999.1">
    <property type="nucleotide sequence ID" value="NZ_JBBMQS010000002.1"/>
</dbReference>